<dbReference type="InterPro" id="IPR000719">
    <property type="entry name" value="Prot_kinase_dom"/>
</dbReference>
<dbReference type="Pfam" id="PF08276">
    <property type="entry name" value="PAN_2"/>
    <property type="match status" value="1"/>
</dbReference>
<evidence type="ECO:0000256" key="7">
    <source>
        <dbReference type="ARBA" id="ARBA00022777"/>
    </source>
</evidence>
<evidence type="ECO:0000256" key="11">
    <source>
        <dbReference type="PROSITE-ProRule" id="PRU10141"/>
    </source>
</evidence>
<evidence type="ECO:0000256" key="10">
    <source>
        <dbReference type="ARBA" id="ARBA00023136"/>
    </source>
</evidence>
<keyword evidence="2" id="KW-0723">Serine/threonine-protein kinase</keyword>
<dbReference type="GO" id="GO:0016020">
    <property type="term" value="C:membrane"/>
    <property type="evidence" value="ECO:0007669"/>
    <property type="project" value="UniProtKB-SubCell"/>
</dbReference>
<dbReference type="PANTHER" id="PTHR47974">
    <property type="entry name" value="OS07G0415500 PROTEIN"/>
    <property type="match status" value="1"/>
</dbReference>
<keyword evidence="3" id="KW-0808">Transferase</keyword>
<evidence type="ECO:0000313" key="15">
    <source>
        <dbReference type="EMBL" id="KAF8643640.1"/>
    </source>
</evidence>
<evidence type="ECO:0000256" key="1">
    <source>
        <dbReference type="ARBA" id="ARBA00004167"/>
    </source>
</evidence>
<keyword evidence="4 12" id="KW-0812">Transmembrane</keyword>
<dbReference type="SUPFAM" id="SSF56112">
    <property type="entry name" value="Protein kinase-like (PK-like)"/>
    <property type="match status" value="1"/>
</dbReference>
<dbReference type="PROSITE" id="PS00108">
    <property type="entry name" value="PROTEIN_KINASE_ST"/>
    <property type="match status" value="1"/>
</dbReference>
<dbReference type="InterPro" id="IPR011009">
    <property type="entry name" value="Kinase-like_dom_sf"/>
</dbReference>
<dbReference type="PROSITE" id="PS50948">
    <property type="entry name" value="PAN"/>
    <property type="match status" value="1"/>
</dbReference>
<name>A0A835A0J8_9POAL</name>
<organism evidence="15 16">
    <name type="scientific">Digitaria exilis</name>
    <dbReference type="NCBI Taxonomy" id="1010633"/>
    <lineage>
        <taxon>Eukaryota</taxon>
        <taxon>Viridiplantae</taxon>
        <taxon>Streptophyta</taxon>
        <taxon>Embryophyta</taxon>
        <taxon>Tracheophyta</taxon>
        <taxon>Spermatophyta</taxon>
        <taxon>Magnoliopsida</taxon>
        <taxon>Liliopsida</taxon>
        <taxon>Poales</taxon>
        <taxon>Poaceae</taxon>
        <taxon>PACMAD clade</taxon>
        <taxon>Panicoideae</taxon>
        <taxon>Panicodae</taxon>
        <taxon>Paniceae</taxon>
        <taxon>Anthephorinae</taxon>
        <taxon>Digitaria</taxon>
    </lineage>
</organism>
<sequence length="602" mass="67414">MVIWQSFDSPTYVLLPGARLGLNTMTGKNITLVSYVCSPSVSITYTLSLDTTRRRGFIIRQDLGRMFSGTFPEWMDIHEEGSYALTFNHAHTYMRLTDSGIIRFAKQWDCDSALWSAPEIACGVYAYCGACDYDSFCGPYGLCTSSHSCTCPIGFDPPSTGVSNGVGCTRELPLSCESGAIEPEVTLYPIDGILRYPRNAWPSKAKSMTECESSCLRDCTCTAFAYSSTCLLWFWELRNTVVLESGSYGNRMYIRTASKQQQSSFRTNVFFPHKRVVVLWVIGVFALILIGFILLRRCRRKLFEERMMHGNGSLKIFSFAQMNKVTKNFSQKLGEGGFGCVFKGTMPVSTAVAVKRLKSMVQEDKQFRAEVQTIGMIQHANLVCLLGFWLSWEVRYRVALGTARGLAYLHEECKDCIVHCDIKPDNILLDDNFCPKIADFGMAKLLGRDFSRVLTTMRGTIGYLAPEWISGVPITHKADVYSYGMMLLEIISGLRNSEKIKEGKFTYFPIYAAVKVNEGDVMCLLDGSLEGNADAEQLMRACRVACWCIQDAEDQRPMMGQVVHMLEGVVDVKVPPVPRSLQNYVGMEDSISADLKISEVSY</sequence>
<dbReference type="EMBL" id="JACEFO010003178">
    <property type="protein sequence ID" value="KAF8643640.1"/>
    <property type="molecule type" value="Genomic_DNA"/>
</dbReference>
<evidence type="ECO:0000256" key="3">
    <source>
        <dbReference type="ARBA" id="ARBA00022679"/>
    </source>
</evidence>
<accession>A0A835A0J8</accession>
<keyword evidence="5" id="KW-0732">Signal</keyword>
<feature type="domain" description="Protein kinase" evidence="13">
    <location>
        <begin position="327"/>
        <end position="567"/>
    </location>
</feature>
<keyword evidence="7" id="KW-0418">Kinase</keyword>
<protein>
    <submittedName>
        <fullName evidence="15">Uncharacterized protein</fullName>
    </submittedName>
</protein>
<feature type="transmembrane region" description="Helical" evidence="12">
    <location>
        <begin position="277"/>
        <end position="295"/>
    </location>
</feature>
<dbReference type="Pfam" id="PF00069">
    <property type="entry name" value="Pkinase"/>
    <property type="match status" value="1"/>
</dbReference>
<evidence type="ECO:0000256" key="8">
    <source>
        <dbReference type="ARBA" id="ARBA00022840"/>
    </source>
</evidence>
<dbReference type="PANTHER" id="PTHR47974:SF19">
    <property type="entry name" value="RECEPTOR-LIKE SERINE_THREONINE-PROTEIN KINASE"/>
    <property type="match status" value="1"/>
</dbReference>
<feature type="binding site" evidence="11">
    <location>
        <position position="355"/>
    </location>
    <ligand>
        <name>ATP</name>
        <dbReference type="ChEBI" id="CHEBI:30616"/>
    </ligand>
</feature>
<evidence type="ECO:0000259" key="14">
    <source>
        <dbReference type="PROSITE" id="PS50948"/>
    </source>
</evidence>
<keyword evidence="6 11" id="KW-0547">Nucleotide-binding</keyword>
<evidence type="ECO:0000256" key="4">
    <source>
        <dbReference type="ARBA" id="ARBA00022692"/>
    </source>
</evidence>
<gene>
    <name evidence="15" type="ORF">HU200_066696</name>
</gene>
<keyword evidence="16" id="KW-1185">Reference proteome</keyword>
<dbReference type="Pfam" id="PF07714">
    <property type="entry name" value="PK_Tyr_Ser-Thr"/>
    <property type="match status" value="1"/>
</dbReference>
<dbReference type="InterPro" id="IPR017441">
    <property type="entry name" value="Protein_kinase_ATP_BS"/>
</dbReference>
<evidence type="ECO:0000256" key="2">
    <source>
        <dbReference type="ARBA" id="ARBA00022527"/>
    </source>
</evidence>
<dbReference type="GO" id="GO:0005524">
    <property type="term" value="F:ATP binding"/>
    <property type="evidence" value="ECO:0007669"/>
    <property type="project" value="UniProtKB-UniRule"/>
</dbReference>
<dbReference type="InterPro" id="IPR001245">
    <property type="entry name" value="Ser-Thr/Tyr_kinase_cat_dom"/>
</dbReference>
<dbReference type="SMART" id="SM00220">
    <property type="entry name" value="S_TKc"/>
    <property type="match status" value="1"/>
</dbReference>
<dbReference type="Gene3D" id="3.30.200.20">
    <property type="entry name" value="Phosphorylase Kinase, domain 1"/>
    <property type="match status" value="1"/>
</dbReference>
<dbReference type="PROSITE" id="PS00107">
    <property type="entry name" value="PROTEIN_KINASE_ATP"/>
    <property type="match status" value="1"/>
</dbReference>
<reference evidence="15" key="1">
    <citation type="submission" date="2020-07" db="EMBL/GenBank/DDBJ databases">
        <title>Genome sequence and genetic diversity analysis of an under-domesticated orphan crop, white fonio (Digitaria exilis).</title>
        <authorList>
            <person name="Bennetzen J.L."/>
            <person name="Chen S."/>
            <person name="Ma X."/>
            <person name="Wang X."/>
            <person name="Yssel A.E.J."/>
            <person name="Chaluvadi S.R."/>
            <person name="Johnson M."/>
            <person name="Gangashetty P."/>
            <person name="Hamidou F."/>
            <person name="Sanogo M.D."/>
            <person name="Zwaenepoel A."/>
            <person name="Wallace J."/>
            <person name="Van De Peer Y."/>
            <person name="Van Deynze A."/>
        </authorList>
    </citation>
    <scope>NUCLEOTIDE SEQUENCE</scope>
    <source>
        <tissue evidence="15">Leaves</tissue>
    </source>
</reference>
<dbReference type="OrthoDB" id="5857966at2759"/>
<dbReference type="FunFam" id="1.10.510.10:FF:000227">
    <property type="entry name" value="Serine/threonine-protein kinase"/>
    <property type="match status" value="1"/>
</dbReference>
<evidence type="ECO:0000256" key="5">
    <source>
        <dbReference type="ARBA" id="ARBA00022729"/>
    </source>
</evidence>
<dbReference type="InterPro" id="IPR008271">
    <property type="entry name" value="Ser/Thr_kinase_AS"/>
</dbReference>
<evidence type="ECO:0000256" key="12">
    <source>
        <dbReference type="SAM" id="Phobius"/>
    </source>
</evidence>
<proteinExistence type="predicted"/>
<comment type="caution">
    <text evidence="15">The sequence shown here is derived from an EMBL/GenBank/DDBJ whole genome shotgun (WGS) entry which is preliminary data.</text>
</comment>
<dbReference type="InterPro" id="IPR003609">
    <property type="entry name" value="Pan_app"/>
</dbReference>
<keyword evidence="8 11" id="KW-0067">ATP-binding</keyword>
<evidence type="ECO:0000259" key="13">
    <source>
        <dbReference type="PROSITE" id="PS50011"/>
    </source>
</evidence>
<dbReference type="PROSITE" id="PS50011">
    <property type="entry name" value="PROTEIN_KINASE_DOM"/>
    <property type="match status" value="1"/>
</dbReference>
<dbReference type="Gene3D" id="1.10.510.10">
    <property type="entry name" value="Transferase(Phosphotransferase) domain 1"/>
    <property type="match status" value="1"/>
</dbReference>
<dbReference type="CDD" id="cd01098">
    <property type="entry name" value="PAN_AP_plant"/>
    <property type="match status" value="1"/>
</dbReference>
<dbReference type="Proteomes" id="UP000636709">
    <property type="component" value="Unassembled WGS sequence"/>
</dbReference>
<dbReference type="GO" id="GO:0004674">
    <property type="term" value="F:protein serine/threonine kinase activity"/>
    <property type="evidence" value="ECO:0007669"/>
    <property type="project" value="UniProtKB-KW"/>
</dbReference>
<dbReference type="AlphaFoldDB" id="A0A835A0J8"/>
<feature type="domain" description="Apple" evidence="14">
    <location>
        <begin position="176"/>
        <end position="257"/>
    </location>
</feature>
<comment type="subcellular location">
    <subcellularLocation>
        <location evidence="1">Membrane</location>
        <topology evidence="1">Single-pass membrane protein</topology>
    </subcellularLocation>
</comment>
<keyword evidence="9 12" id="KW-1133">Transmembrane helix</keyword>
<evidence type="ECO:0000256" key="9">
    <source>
        <dbReference type="ARBA" id="ARBA00022989"/>
    </source>
</evidence>
<keyword evidence="10 12" id="KW-0472">Membrane</keyword>
<evidence type="ECO:0000256" key="6">
    <source>
        <dbReference type="ARBA" id="ARBA00022741"/>
    </source>
</evidence>
<evidence type="ECO:0000313" key="16">
    <source>
        <dbReference type="Proteomes" id="UP000636709"/>
    </source>
</evidence>